<evidence type="ECO:0000313" key="3">
    <source>
        <dbReference type="EMBL" id="XBW05024.1"/>
    </source>
</evidence>
<dbReference type="Pfam" id="PF12079">
    <property type="entry name" value="DUF3558"/>
    <property type="match status" value="1"/>
</dbReference>
<proteinExistence type="predicted"/>
<dbReference type="RefSeq" id="WP_350247151.1">
    <property type="nucleotide sequence ID" value="NZ_CP132970.1"/>
</dbReference>
<evidence type="ECO:0000256" key="2">
    <source>
        <dbReference type="SAM" id="SignalP"/>
    </source>
</evidence>
<feature type="signal peptide" evidence="2">
    <location>
        <begin position="1"/>
        <end position="24"/>
    </location>
</feature>
<name>A0AAU7UYL1_9NOCA</name>
<evidence type="ECO:0000256" key="1">
    <source>
        <dbReference type="SAM" id="MobiDB-lite"/>
    </source>
</evidence>
<dbReference type="KEGG" id="rhox:RBB84_03360"/>
<protein>
    <submittedName>
        <fullName evidence="3">DUF3558 domain-containing protein</fullName>
    </submittedName>
</protein>
<dbReference type="EMBL" id="CP132970">
    <property type="protein sequence ID" value="XBW05024.1"/>
    <property type="molecule type" value="Genomic_DNA"/>
</dbReference>
<dbReference type="AlphaFoldDB" id="A0AAU7UYL1"/>
<accession>A0AAU7UYL1</accession>
<gene>
    <name evidence="3" type="ORF">RBB84_03360</name>
</gene>
<feature type="chain" id="PRO_5043795528" evidence="2">
    <location>
        <begin position="25"/>
        <end position="196"/>
    </location>
</feature>
<reference evidence="3" key="1">
    <citation type="submission" date="2023-08" db="EMBL/GenBank/DDBJ databases">
        <title>The novel hydrolase IpcH responsible for the initial isoprocarb degradation step in Rhodococcus sp. D-6.</title>
        <authorList>
            <person name="Zhu Q."/>
        </authorList>
    </citation>
    <scope>NUCLEOTIDE SEQUENCE</scope>
    <source>
        <strain evidence="3">D-6</strain>
    </source>
</reference>
<feature type="compositionally biased region" description="Low complexity" evidence="1">
    <location>
        <begin position="25"/>
        <end position="41"/>
    </location>
</feature>
<sequence>MGRWGIVALAALAVMGTACSPGSADDVAVSDETATTTTRTPRITDDSGRPPVTFDPCYDIPDDVMHAAGYDAGKKEVADMPMGTYTFLGCTYDNRDHIPGVRRGYGLNILSGNVTLEEEHSKNAHVASPITINGRAGLREVGPSGNNECTYALQTEFGVVLFNRLYYTDTVEPAPKSEWCSGMDQFVTSLEPYIPE</sequence>
<feature type="region of interest" description="Disordered" evidence="1">
    <location>
        <begin position="21"/>
        <end position="51"/>
    </location>
</feature>
<organism evidence="3">
    <name type="scientific">Rhodococcus sp. D-6</name>
    <dbReference type="NCBI Taxonomy" id="1387842"/>
    <lineage>
        <taxon>Bacteria</taxon>
        <taxon>Bacillati</taxon>
        <taxon>Actinomycetota</taxon>
        <taxon>Actinomycetes</taxon>
        <taxon>Mycobacteriales</taxon>
        <taxon>Nocardiaceae</taxon>
        <taxon>Rhodococcus</taxon>
    </lineage>
</organism>
<dbReference type="InterPro" id="IPR024520">
    <property type="entry name" value="DUF3558"/>
</dbReference>
<keyword evidence="2" id="KW-0732">Signal</keyword>
<dbReference type="PROSITE" id="PS51257">
    <property type="entry name" value="PROKAR_LIPOPROTEIN"/>
    <property type="match status" value="1"/>
</dbReference>